<protein>
    <recommendedName>
        <fullName evidence="3">AAA+ ATPase domain-containing protein</fullName>
    </recommendedName>
</protein>
<reference evidence="1 2" key="1">
    <citation type="submission" date="2020-08" db="EMBL/GenBank/DDBJ databases">
        <title>Genome public.</title>
        <authorList>
            <person name="Liu C."/>
            <person name="Sun Q."/>
        </authorList>
    </citation>
    <scope>NUCLEOTIDE SEQUENCE [LARGE SCALE GENOMIC DNA]</scope>
    <source>
        <strain evidence="1 2">BX1</strain>
    </source>
</reference>
<dbReference type="InterPro" id="IPR027417">
    <property type="entry name" value="P-loop_NTPase"/>
</dbReference>
<gene>
    <name evidence="1" type="ORF">H8717_15200</name>
</gene>
<keyword evidence="2" id="KW-1185">Reference proteome</keyword>
<proteinExistence type="predicted"/>
<dbReference type="SUPFAM" id="SSF52540">
    <property type="entry name" value="P-loop containing nucleoside triphosphate hydrolases"/>
    <property type="match status" value="1"/>
</dbReference>
<evidence type="ECO:0000313" key="2">
    <source>
        <dbReference type="Proteomes" id="UP000658131"/>
    </source>
</evidence>
<dbReference type="Pfam" id="PF03266">
    <property type="entry name" value="NTPase_1"/>
    <property type="match status" value="1"/>
</dbReference>
<accession>A0ABR7NN00</accession>
<comment type="caution">
    <text evidence="1">The sequence shown here is derived from an EMBL/GenBank/DDBJ whole genome shotgun (WGS) entry which is preliminary data.</text>
</comment>
<evidence type="ECO:0000313" key="1">
    <source>
        <dbReference type="EMBL" id="MBC8577740.1"/>
    </source>
</evidence>
<dbReference type="Proteomes" id="UP000658131">
    <property type="component" value="Unassembled WGS sequence"/>
</dbReference>
<dbReference type="RefSeq" id="WP_262401096.1">
    <property type="nucleotide sequence ID" value="NZ_JACRTB010000046.1"/>
</dbReference>
<dbReference type="EMBL" id="JACRTB010000046">
    <property type="protein sequence ID" value="MBC8577740.1"/>
    <property type="molecule type" value="Genomic_DNA"/>
</dbReference>
<evidence type="ECO:0008006" key="3">
    <source>
        <dbReference type="Google" id="ProtNLM"/>
    </source>
</evidence>
<dbReference type="InterPro" id="IPR004948">
    <property type="entry name" value="Nuc-triphosphatase_THEP1"/>
</dbReference>
<organism evidence="1 2">
    <name type="scientific">Yanshouia hominis</name>
    <dbReference type="NCBI Taxonomy" id="2763673"/>
    <lineage>
        <taxon>Bacteria</taxon>
        <taxon>Bacillati</taxon>
        <taxon>Bacillota</taxon>
        <taxon>Clostridia</taxon>
        <taxon>Eubacteriales</taxon>
        <taxon>Oscillospiraceae</taxon>
        <taxon>Yanshouia</taxon>
    </lineage>
</organism>
<dbReference type="Gene3D" id="3.40.50.300">
    <property type="entry name" value="P-loop containing nucleotide triphosphate hydrolases"/>
    <property type="match status" value="1"/>
</dbReference>
<sequence>MNPFDRPALEWLVNSTKSIFQTSGRKSLLLTGYKRCGKTTLCNALVGERLLPGVRSRVIIGLDGQPSHVLLEERLGSCHCIIGRRYGMTMQADTSALNTIGVKMLDSIFQLSDEWVVVDEIGFLEQSAHLYQTALLRLFQTRRVLAVLRKSDTPFLHALRTRDDCTVLDIDEWRKWI</sequence>
<name>A0ABR7NN00_9FIRM</name>